<keyword evidence="10" id="KW-1185">Reference proteome</keyword>
<dbReference type="SUPFAM" id="SSF158472">
    <property type="entry name" value="HAMP domain-like"/>
    <property type="match status" value="1"/>
</dbReference>
<dbReference type="Pfam" id="PF00672">
    <property type="entry name" value="HAMP"/>
    <property type="match status" value="1"/>
</dbReference>
<comment type="subcellular location">
    <subcellularLocation>
        <location evidence="1">Cell membrane</location>
        <topology evidence="1">Multi-pass membrane protein</topology>
    </subcellularLocation>
</comment>
<evidence type="ECO:0000256" key="6">
    <source>
        <dbReference type="ARBA" id="ARBA00023136"/>
    </source>
</evidence>
<dbReference type="Proteomes" id="UP001234495">
    <property type="component" value="Unassembled WGS sequence"/>
</dbReference>
<keyword evidence="7" id="KW-1133">Transmembrane helix</keyword>
<proteinExistence type="predicted"/>
<evidence type="ECO:0000313" key="10">
    <source>
        <dbReference type="Proteomes" id="UP001234495"/>
    </source>
</evidence>
<evidence type="ECO:0000256" key="5">
    <source>
        <dbReference type="ARBA" id="ARBA00022777"/>
    </source>
</evidence>
<feature type="domain" description="HAMP" evidence="8">
    <location>
        <begin position="198"/>
        <end position="252"/>
    </location>
</feature>
<dbReference type="InterPro" id="IPR010559">
    <property type="entry name" value="Sig_transdc_His_kin_internal"/>
</dbReference>
<dbReference type="Gene3D" id="3.30.565.10">
    <property type="entry name" value="Histidine kinase-like ATPase, C-terminal domain"/>
    <property type="match status" value="1"/>
</dbReference>
<sequence length="475" mass="55117">MSIRVKLFIFIPILVILLNIVAFVIFQSGKLVQDSYHIMMERVLLYKQISTETKDNLLVLNSYIINQDDHSYKQYYLHKEKLEKLRAKLEKEKTTNIGDIQIENYDQMIQSFLDSEMAVVSYLKLDDFDSYLLRYEEAEKIAGFIQEEGQNMVDRELSYYQPIYHDIINYSRQINQLGIALFLTTTLLSVVIAIWMSRSISIPINRLVEKAQQISKGNLNIETEDVAKANDEIGILGKAFHQMLKDLKHYISQHFQVLESKRLVKELELKALQSQINPHFLFNTLNVISKLAYIEGAEKTSDLTVTASNLIRYNLRKLDQPVTLRDELHHIKEYLTIQKARFQERVHFEYDIDESVLNQIIPCLTLQPILENAFVHGIENMESDGEINIVMKDEQAYVYIKLSDNGNGMDETIKQKLLNYMSEGENGYSTRKSTGLGTINVFKRLYLFYGEEMKIEIDSNKGVGTSIIFMLPKLS</sequence>
<keyword evidence="5 9" id="KW-0418">Kinase</keyword>
<reference evidence="9 10" key="1">
    <citation type="submission" date="2023-07" db="EMBL/GenBank/DDBJ databases">
        <title>Genomic Encyclopedia of Type Strains, Phase IV (KMG-IV): sequencing the most valuable type-strain genomes for metagenomic binning, comparative biology and taxonomic classification.</title>
        <authorList>
            <person name="Goeker M."/>
        </authorList>
    </citation>
    <scope>NUCLEOTIDE SEQUENCE [LARGE SCALE GENOMIC DNA]</scope>
    <source>
        <strain evidence="9 10">DSM 29005</strain>
    </source>
</reference>
<dbReference type="EMBL" id="JAUSUD010000051">
    <property type="protein sequence ID" value="MDQ0233627.1"/>
    <property type="molecule type" value="Genomic_DNA"/>
</dbReference>
<dbReference type="PANTHER" id="PTHR34220">
    <property type="entry name" value="SENSOR HISTIDINE KINASE YPDA"/>
    <property type="match status" value="1"/>
</dbReference>
<evidence type="ECO:0000256" key="7">
    <source>
        <dbReference type="SAM" id="Phobius"/>
    </source>
</evidence>
<dbReference type="InterPro" id="IPR050640">
    <property type="entry name" value="Bact_2-comp_sensor_kinase"/>
</dbReference>
<protein>
    <submittedName>
        <fullName evidence="9">Sensor histidine kinase YesM</fullName>
    </submittedName>
</protein>
<dbReference type="PROSITE" id="PS50885">
    <property type="entry name" value="HAMP"/>
    <property type="match status" value="1"/>
</dbReference>
<dbReference type="RefSeq" id="WP_307347248.1">
    <property type="nucleotide sequence ID" value="NZ_JAUSUD010000051.1"/>
</dbReference>
<comment type="caution">
    <text evidence="9">The sequence shown here is derived from an EMBL/GenBank/DDBJ whole genome shotgun (WGS) entry which is preliminary data.</text>
</comment>
<dbReference type="Gene3D" id="6.10.340.10">
    <property type="match status" value="1"/>
</dbReference>
<dbReference type="Pfam" id="PF06580">
    <property type="entry name" value="His_kinase"/>
    <property type="match status" value="1"/>
</dbReference>
<evidence type="ECO:0000259" key="8">
    <source>
        <dbReference type="PROSITE" id="PS50885"/>
    </source>
</evidence>
<dbReference type="SMART" id="SM00304">
    <property type="entry name" value="HAMP"/>
    <property type="match status" value="1"/>
</dbReference>
<accession>A0ABT9ZN02</accession>
<dbReference type="Pfam" id="PF02518">
    <property type="entry name" value="HATPase_c"/>
    <property type="match status" value="1"/>
</dbReference>
<evidence type="ECO:0000256" key="3">
    <source>
        <dbReference type="ARBA" id="ARBA00022553"/>
    </source>
</evidence>
<keyword evidence="2" id="KW-1003">Cell membrane</keyword>
<dbReference type="SUPFAM" id="SSF55874">
    <property type="entry name" value="ATPase domain of HSP90 chaperone/DNA topoisomerase II/histidine kinase"/>
    <property type="match status" value="1"/>
</dbReference>
<organism evidence="9 10">
    <name type="scientific">Metabacillus malikii</name>
    <dbReference type="NCBI Taxonomy" id="1504265"/>
    <lineage>
        <taxon>Bacteria</taxon>
        <taxon>Bacillati</taxon>
        <taxon>Bacillota</taxon>
        <taxon>Bacilli</taxon>
        <taxon>Bacillales</taxon>
        <taxon>Bacillaceae</taxon>
        <taxon>Metabacillus</taxon>
    </lineage>
</organism>
<evidence type="ECO:0000256" key="1">
    <source>
        <dbReference type="ARBA" id="ARBA00004651"/>
    </source>
</evidence>
<gene>
    <name evidence="9" type="ORF">J2S19_004982</name>
</gene>
<dbReference type="InterPro" id="IPR003660">
    <property type="entry name" value="HAMP_dom"/>
</dbReference>
<dbReference type="InterPro" id="IPR003594">
    <property type="entry name" value="HATPase_dom"/>
</dbReference>
<dbReference type="CDD" id="cd06225">
    <property type="entry name" value="HAMP"/>
    <property type="match status" value="1"/>
</dbReference>
<name>A0ABT9ZN02_9BACI</name>
<dbReference type="InterPro" id="IPR036890">
    <property type="entry name" value="HATPase_C_sf"/>
</dbReference>
<keyword evidence="4" id="KW-0808">Transferase</keyword>
<keyword evidence="7" id="KW-0812">Transmembrane</keyword>
<dbReference type="GO" id="GO:0016301">
    <property type="term" value="F:kinase activity"/>
    <property type="evidence" value="ECO:0007669"/>
    <property type="project" value="UniProtKB-KW"/>
</dbReference>
<evidence type="ECO:0000256" key="4">
    <source>
        <dbReference type="ARBA" id="ARBA00022679"/>
    </source>
</evidence>
<evidence type="ECO:0000256" key="2">
    <source>
        <dbReference type="ARBA" id="ARBA00022475"/>
    </source>
</evidence>
<evidence type="ECO:0000313" key="9">
    <source>
        <dbReference type="EMBL" id="MDQ0233627.1"/>
    </source>
</evidence>
<keyword evidence="6 7" id="KW-0472">Membrane</keyword>
<feature type="transmembrane region" description="Helical" evidence="7">
    <location>
        <begin position="7"/>
        <end position="26"/>
    </location>
</feature>
<dbReference type="PANTHER" id="PTHR34220:SF7">
    <property type="entry name" value="SENSOR HISTIDINE KINASE YPDA"/>
    <property type="match status" value="1"/>
</dbReference>
<dbReference type="SMART" id="SM00387">
    <property type="entry name" value="HATPase_c"/>
    <property type="match status" value="1"/>
</dbReference>
<keyword evidence="3" id="KW-0597">Phosphoprotein</keyword>